<dbReference type="STRING" id="587909.SAMN05421810_111165"/>
<reference evidence="3" key="1">
    <citation type="submission" date="2016-10" db="EMBL/GenBank/DDBJ databases">
        <authorList>
            <person name="Varghese N."/>
            <person name="Submissions S."/>
        </authorList>
    </citation>
    <scope>NUCLEOTIDE SEQUENCE [LARGE SCALE GENOMIC DNA]</scope>
    <source>
        <strain evidence="3">CGMCC 4.5579</strain>
    </source>
</reference>
<dbReference type="InterPro" id="IPR007138">
    <property type="entry name" value="ABM_dom"/>
</dbReference>
<evidence type="ECO:0000313" key="2">
    <source>
        <dbReference type="EMBL" id="SFQ64853.1"/>
    </source>
</evidence>
<proteinExistence type="predicted"/>
<dbReference type="EMBL" id="FOWW01000011">
    <property type="protein sequence ID" value="SFQ64853.1"/>
    <property type="molecule type" value="Genomic_DNA"/>
</dbReference>
<dbReference type="PROSITE" id="PS51725">
    <property type="entry name" value="ABM"/>
    <property type="match status" value="2"/>
</dbReference>
<evidence type="ECO:0000313" key="3">
    <source>
        <dbReference type="Proteomes" id="UP000198727"/>
    </source>
</evidence>
<dbReference type="GO" id="GO:0004497">
    <property type="term" value="F:monooxygenase activity"/>
    <property type="evidence" value="ECO:0007669"/>
    <property type="project" value="UniProtKB-KW"/>
</dbReference>
<organism evidence="2 3">
    <name type="scientific">Amycolatopsis arida</name>
    <dbReference type="NCBI Taxonomy" id="587909"/>
    <lineage>
        <taxon>Bacteria</taxon>
        <taxon>Bacillati</taxon>
        <taxon>Actinomycetota</taxon>
        <taxon>Actinomycetes</taxon>
        <taxon>Pseudonocardiales</taxon>
        <taxon>Pseudonocardiaceae</taxon>
        <taxon>Amycolatopsis</taxon>
    </lineage>
</organism>
<protein>
    <submittedName>
        <fullName evidence="2">Heme-degrading monooxygenase HmoA</fullName>
    </submittedName>
</protein>
<dbReference type="PANTHER" id="PTHR34474">
    <property type="entry name" value="SIGNAL TRANSDUCTION PROTEIN TRAP"/>
    <property type="match status" value="1"/>
</dbReference>
<dbReference type="InterPro" id="IPR050404">
    <property type="entry name" value="Heme-degrading_MO"/>
</dbReference>
<dbReference type="InterPro" id="IPR011008">
    <property type="entry name" value="Dimeric_a/b-barrel"/>
</dbReference>
<dbReference type="PANTHER" id="PTHR34474:SF2">
    <property type="entry name" value="SIGNAL TRANSDUCTION PROTEIN TRAP"/>
    <property type="match status" value="1"/>
</dbReference>
<gene>
    <name evidence="2" type="ORF">SAMN05421810_111165</name>
</gene>
<keyword evidence="2" id="KW-0560">Oxidoreductase</keyword>
<evidence type="ECO:0000259" key="1">
    <source>
        <dbReference type="PROSITE" id="PS51725"/>
    </source>
</evidence>
<feature type="domain" description="ABM" evidence="1">
    <location>
        <begin position="6"/>
        <end position="97"/>
    </location>
</feature>
<name>A0A1I6A8A5_9PSEU</name>
<dbReference type="SUPFAM" id="SSF54909">
    <property type="entry name" value="Dimeric alpha+beta barrel"/>
    <property type="match status" value="2"/>
</dbReference>
<keyword evidence="3" id="KW-1185">Reference proteome</keyword>
<keyword evidence="2" id="KW-0503">Monooxygenase</keyword>
<dbReference type="Pfam" id="PF03992">
    <property type="entry name" value="ABM"/>
    <property type="match status" value="2"/>
</dbReference>
<accession>A0A1I6A8A5</accession>
<feature type="domain" description="ABM" evidence="1">
    <location>
        <begin position="107"/>
        <end position="199"/>
    </location>
</feature>
<dbReference type="Gene3D" id="3.30.70.100">
    <property type="match status" value="2"/>
</dbReference>
<sequence length="208" mass="23682">MSDAPFRVILRMEIKPGMEADFERTWLEIGDAVISHPANLGQWLCRGTEDTSIYYIVSDWVDEELFREFEHSDGHLEHRKKLHPFRSGGSMDTMTVVAHLPGQHPGRVAPERIRVLLFHRAADRDAIAAAYHQVSEDLAGTPGLVSNEFLGSVHDSTEFLVMSEWTDQAAFDRWEQGASHKDSTAALRPFQDSRREPSFGVYRVQARY</sequence>
<dbReference type="Proteomes" id="UP000198727">
    <property type="component" value="Unassembled WGS sequence"/>
</dbReference>
<dbReference type="RefSeq" id="WP_243859809.1">
    <property type="nucleotide sequence ID" value="NZ_FOWW01000011.1"/>
</dbReference>
<dbReference type="AlphaFoldDB" id="A0A1I6A8A5"/>